<dbReference type="InterPro" id="IPR006976">
    <property type="entry name" value="VanZ-like"/>
</dbReference>
<keyword evidence="1" id="KW-0472">Membrane</keyword>
<evidence type="ECO:0000256" key="1">
    <source>
        <dbReference type="SAM" id="Phobius"/>
    </source>
</evidence>
<dbReference type="Proteomes" id="UP001500507">
    <property type="component" value="Unassembled WGS sequence"/>
</dbReference>
<dbReference type="RefSeq" id="WP_343763733.1">
    <property type="nucleotide sequence ID" value="NZ_BAAAFG010000002.1"/>
</dbReference>
<dbReference type="EMBL" id="BAAAFG010000002">
    <property type="protein sequence ID" value="GAA0871481.1"/>
    <property type="molecule type" value="Genomic_DNA"/>
</dbReference>
<keyword evidence="1" id="KW-1133">Transmembrane helix</keyword>
<proteinExistence type="predicted"/>
<accession>A0ABN1MEF5</accession>
<gene>
    <name evidence="3" type="ORF">GCM10009117_06270</name>
</gene>
<dbReference type="Pfam" id="PF04892">
    <property type="entry name" value="VanZ"/>
    <property type="match status" value="1"/>
</dbReference>
<evidence type="ECO:0000313" key="3">
    <source>
        <dbReference type="EMBL" id="GAA0871481.1"/>
    </source>
</evidence>
<organism evidence="3 4">
    <name type="scientific">Gangjinia marincola</name>
    <dbReference type="NCBI Taxonomy" id="578463"/>
    <lineage>
        <taxon>Bacteria</taxon>
        <taxon>Pseudomonadati</taxon>
        <taxon>Bacteroidota</taxon>
        <taxon>Flavobacteriia</taxon>
        <taxon>Flavobacteriales</taxon>
        <taxon>Flavobacteriaceae</taxon>
        <taxon>Gangjinia</taxon>
    </lineage>
</organism>
<feature type="transmembrane region" description="Helical" evidence="1">
    <location>
        <begin position="45"/>
        <end position="61"/>
    </location>
</feature>
<evidence type="ECO:0000313" key="4">
    <source>
        <dbReference type="Proteomes" id="UP001500507"/>
    </source>
</evidence>
<comment type="caution">
    <text evidence="3">The sequence shown here is derived from an EMBL/GenBank/DDBJ whole genome shotgun (WGS) entry which is preliminary data.</text>
</comment>
<protein>
    <recommendedName>
        <fullName evidence="2">VanZ-like domain-containing protein</fullName>
    </recommendedName>
</protein>
<dbReference type="PANTHER" id="PTHR28008:SF1">
    <property type="entry name" value="DOMAIN PROTEIN, PUTATIVE (AFU_ORTHOLOGUE AFUA_3G10980)-RELATED"/>
    <property type="match status" value="1"/>
</dbReference>
<evidence type="ECO:0000259" key="2">
    <source>
        <dbReference type="Pfam" id="PF04892"/>
    </source>
</evidence>
<feature type="transmembrane region" description="Helical" evidence="1">
    <location>
        <begin position="68"/>
        <end position="85"/>
    </location>
</feature>
<feature type="transmembrane region" description="Helical" evidence="1">
    <location>
        <begin position="12"/>
        <end position="33"/>
    </location>
</feature>
<sequence length="127" mass="14397">MPIKNWWVDKLRIAVAVGYTTLLTIASLISISGIPAAHTAYADKLFHIGAYFVLSFLWMFIVHSTLKITFIALLIITYGIIIEFLQQQFTVDRSLDLYDMLANLIGVIIAVILVISLSRKKNKLEKR</sequence>
<keyword evidence="4" id="KW-1185">Reference proteome</keyword>
<reference evidence="3 4" key="1">
    <citation type="journal article" date="2019" name="Int. J. Syst. Evol. Microbiol.">
        <title>The Global Catalogue of Microorganisms (GCM) 10K type strain sequencing project: providing services to taxonomists for standard genome sequencing and annotation.</title>
        <authorList>
            <consortium name="The Broad Institute Genomics Platform"/>
            <consortium name="The Broad Institute Genome Sequencing Center for Infectious Disease"/>
            <person name="Wu L."/>
            <person name="Ma J."/>
        </authorList>
    </citation>
    <scope>NUCLEOTIDE SEQUENCE [LARGE SCALE GENOMIC DNA]</scope>
    <source>
        <strain evidence="3 4">JCM 16082</strain>
    </source>
</reference>
<feature type="transmembrane region" description="Helical" evidence="1">
    <location>
        <begin position="97"/>
        <end position="117"/>
    </location>
</feature>
<keyword evidence="1" id="KW-0812">Transmembrane</keyword>
<dbReference type="NCBIfam" id="NF037970">
    <property type="entry name" value="vanZ_1"/>
    <property type="match status" value="1"/>
</dbReference>
<name>A0ABN1MEF5_9FLAO</name>
<dbReference type="PANTHER" id="PTHR28008">
    <property type="entry name" value="DOMAIN PROTEIN, PUTATIVE (AFU_ORTHOLOGUE AFUA_3G10980)-RELATED"/>
    <property type="match status" value="1"/>
</dbReference>
<feature type="domain" description="VanZ-like" evidence="2">
    <location>
        <begin position="41"/>
        <end position="115"/>
    </location>
</feature>